<evidence type="ECO:0000256" key="1">
    <source>
        <dbReference type="ARBA" id="ARBA00008857"/>
    </source>
</evidence>
<dbReference type="RefSeq" id="WP_175111847.1">
    <property type="nucleotide sequence ID" value="NZ_CADIKF010000023.1"/>
</dbReference>
<keyword evidence="2" id="KW-0229">DNA integration</keyword>
<dbReference type="InterPro" id="IPR011010">
    <property type="entry name" value="DNA_brk_join_enz"/>
</dbReference>
<dbReference type="CDD" id="cd00397">
    <property type="entry name" value="DNA_BRE_C"/>
    <property type="match status" value="1"/>
</dbReference>
<feature type="domain" description="Tyr recombinase" evidence="6">
    <location>
        <begin position="163"/>
        <end position="330"/>
    </location>
</feature>
<dbReference type="GO" id="GO:0015074">
    <property type="term" value="P:DNA integration"/>
    <property type="evidence" value="ECO:0007669"/>
    <property type="project" value="UniProtKB-KW"/>
</dbReference>
<keyword evidence="9" id="KW-1185">Reference proteome</keyword>
<dbReference type="Pfam" id="PF00589">
    <property type="entry name" value="Phage_integrase"/>
    <property type="match status" value="1"/>
</dbReference>
<dbReference type="EMBL" id="CADIKF010000023">
    <property type="protein sequence ID" value="CAB3759397.1"/>
    <property type="molecule type" value="Genomic_DNA"/>
</dbReference>
<dbReference type="Proteomes" id="UP000494329">
    <property type="component" value="Unassembled WGS sequence"/>
</dbReference>
<evidence type="ECO:0000256" key="2">
    <source>
        <dbReference type="ARBA" id="ARBA00022908"/>
    </source>
</evidence>
<sequence>MRKDVSLFRVGKVWHYRFSIDKKRTQRSTRESAHARAIVVAERAYRAASLQSRCGRVVPTLRELAGLWLAATELTASASHRAGIETFGRLHLGVLAEVRIDQLTTELVESARNEHLQTHAPSSANHWSRKVRLLCRWAMHRGFIVEIPFKVRMLKVQRKPRATLPIDLSRQWLEALDGVASEPVRIAVRLMFGMGLRESEAGSARWEWLDAVRQTYTPGQTKGREADPVPVPGWLMDYLRPLRKPAGLIVSHADGGPFARGFTRVAIKAASARTGIGNITPHRLRGTFATLLSEHGAPVQTIQRVLRHKDVRTTLGYLESDLSHAAHAQARIAEQGGLQ</sequence>
<dbReference type="SUPFAM" id="SSF56349">
    <property type="entry name" value="DNA breaking-rejoining enzymes"/>
    <property type="match status" value="1"/>
</dbReference>
<evidence type="ECO:0000256" key="4">
    <source>
        <dbReference type="ARBA" id="ARBA00023172"/>
    </source>
</evidence>
<gene>
    <name evidence="8" type="primary">xerC_2</name>
    <name evidence="8" type="ORF">LMG29739_03143</name>
</gene>
<dbReference type="PANTHER" id="PTHR30629">
    <property type="entry name" value="PROPHAGE INTEGRASE"/>
    <property type="match status" value="1"/>
</dbReference>
<keyword evidence="3 5" id="KW-0238">DNA-binding</keyword>
<accession>A0A6J5E0B1</accession>
<proteinExistence type="inferred from homology"/>
<dbReference type="GO" id="GO:0006310">
    <property type="term" value="P:DNA recombination"/>
    <property type="evidence" value="ECO:0007669"/>
    <property type="project" value="UniProtKB-KW"/>
</dbReference>
<evidence type="ECO:0000259" key="6">
    <source>
        <dbReference type="PROSITE" id="PS51898"/>
    </source>
</evidence>
<dbReference type="InterPro" id="IPR013762">
    <property type="entry name" value="Integrase-like_cat_sf"/>
</dbReference>
<protein>
    <submittedName>
        <fullName evidence="8">Tyrosine recombinase XerC</fullName>
    </submittedName>
</protein>
<dbReference type="InterPro" id="IPR010998">
    <property type="entry name" value="Integrase_recombinase_N"/>
</dbReference>
<evidence type="ECO:0000313" key="8">
    <source>
        <dbReference type="EMBL" id="CAB3759397.1"/>
    </source>
</evidence>
<dbReference type="PROSITE" id="PS51900">
    <property type="entry name" value="CB"/>
    <property type="match status" value="1"/>
</dbReference>
<dbReference type="AlphaFoldDB" id="A0A6J5E0B1"/>
<dbReference type="PROSITE" id="PS51898">
    <property type="entry name" value="TYR_RECOMBINASE"/>
    <property type="match status" value="1"/>
</dbReference>
<feature type="domain" description="Core-binding (CB)" evidence="7">
    <location>
        <begin position="59"/>
        <end position="139"/>
    </location>
</feature>
<dbReference type="GO" id="GO:0003677">
    <property type="term" value="F:DNA binding"/>
    <property type="evidence" value="ECO:0007669"/>
    <property type="project" value="UniProtKB-UniRule"/>
</dbReference>
<organism evidence="8 9">
    <name type="scientific">Paraburkholderia solisilvae</name>
    <dbReference type="NCBI Taxonomy" id="624376"/>
    <lineage>
        <taxon>Bacteria</taxon>
        <taxon>Pseudomonadati</taxon>
        <taxon>Pseudomonadota</taxon>
        <taxon>Betaproteobacteria</taxon>
        <taxon>Burkholderiales</taxon>
        <taxon>Burkholderiaceae</taxon>
        <taxon>Paraburkholderia</taxon>
    </lineage>
</organism>
<keyword evidence="4" id="KW-0233">DNA recombination</keyword>
<dbReference type="InterPro" id="IPR050808">
    <property type="entry name" value="Phage_Integrase"/>
</dbReference>
<dbReference type="PANTHER" id="PTHR30629:SF2">
    <property type="entry name" value="PROPHAGE INTEGRASE INTS-RELATED"/>
    <property type="match status" value="1"/>
</dbReference>
<name>A0A6J5E0B1_9BURK</name>
<evidence type="ECO:0000259" key="7">
    <source>
        <dbReference type="PROSITE" id="PS51900"/>
    </source>
</evidence>
<dbReference type="Gene3D" id="1.10.150.130">
    <property type="match status" value="1"/>
</dbReference>
<reference evidence="8 9" key="1">
    <citation type="submission" date="2020-04" db="EMBL/GenBank/DDBJ databases">
        <authorList>
            <person name="De Canck E."/>
        </authorList>
    </citation>
    <scope>NUCLEOTIDE SEQUENCE [LARGE SCALE GENOMIC DNA]</scope>
    <source>
        <strain evidence="8 9">LMG 29739</strain>
    </source>
</reference>
<evidence type="ECO:0000256" key="3">
    <source>
        <dbReference type="ARBA" id="ARBA00023125"/>
    </source>
</evidence>
<dbReference type="Gene3D" id="1.10.443.10">
    <property type="entry name" value="Intergrase catalytic core"/>
    <property type="match status" value="1"/>
</dbReference>
<comment type="similarity">
    <text evidence="1">Belongs to the 'phage' integrase family.</text>
</comment>
<dbReference type="InterPro" id="IPR044068">
    <property type="entry name" value="CB"/>
</dbReference>
<evidence type="ECO:0000313" key="9">
    <source>
        <dbReference type="Proteomes" id="UP000494329"/>
    </source>
</evidence>
<dbReference type="InterPro" id="IPR002104">
    <property type="entry name" value="Integrase_catalytic"/>
</dbReference>
<evidence type="ECO:0000256" key="5">
    <source>
        <dbReference type="PROSITE-ProRule" id="PRU01248"/>
    </source>
</evidence>